<dbReference type="PANTHER" id="PTHR47497:SF1">
    <property type="entry name" value="TUMOR NECROSIS FACTOR RECEPTOR SUPERFAMILY MEMBER 8"/>
    <property type="match status" value="1"/>
</dbReference>
<evidence type="ECO:0000256" key="1">
    <source>
        <dbReference type="PROSITE-ProRule" id="PRU00206"/>
    </source>
</evidence>
<dbReference type="SUPFAM" id="SSF57586">
    <property type="entry name" value="TNF receptor-like"/>
    <property type="match status" value="1"/>
</dbReference>
<evidence type="ECO:0000256" key="3">
    <source>
        <dbReference type="SAM" id="Phobius"/>
    </source>
</evidence>
<dbReference type="SMART" id="SM00208">
    <property type="entry name" value="TNFR"/>
    <property type="match status" value="2"/>
</dbReference>
<accession>H0VE24</accession>
<comment type="caution">
    <text evidence="1">Lacks conserved residue(s) required for the propagation of feature annotation.</text>
</comment>
<dbReference type="VEuPathDB" id="HostDB:ENSCPOG00000009191"/>
<dbReference type="Proteomes" id="UP000005447">
    <property type="component" value="Unassembled WGS sequence"/>
</dbReference>
<evidence type="ECO:0000313" key="5">
    <source>
        <dbReference type="Ensembl" id="ENSCPOP00000008252.3"/>
    </source>
</evidence>
<name>H0VE24_CAVPO</name>
<keyword evidence="3" id="KW-0812">Transmembrane</keyword>
<dbReference type="GeneTree" id="ENSGT00510000049215"/>
<evidence type="ECO:0000256" key="2">
    <source>
        <dbReference type="SAM" id="MobiDB-lite"/>
    </source>
</evidence>
<proteinExistence type="predicted"/>
<dbReference type="CDD" id="cd13409">
    <property type="entry name" value="TNFRSF8"/>
    <property type="match status" value="1"/>
</dbReference>
<dbReference type="InterPro" id="IPR001368">
    <property type="entry name" value="TNFR/NGFR_Cys_rich_reg"/>
</dbReference>
<dbReference type="EMBL" id="AAKN02028869">
    <property type="status" value="NOT_ANNOTATED_CDS"/>
    <property type="molecule type" value="Genomic_DNA"/>
</dbReference>
<dbReference type="Gene3D" id="2.10.50.10">
    <property type="entry name" value="Tumor Necrosis Factor Receptor, subunit A, domain 2"/>
    <property type="match status" value="1"/>
</dbReference>
<protein>
    <recommendedName>
        <fullName evidence="4">TNFR-Cys domain-containing protein</fullName>
    </recommendedName>
</protein>
<dbReference type="Bgee" id="ENSCPOG00000009191">
    <property type="expression patterns" value="Expressed in thyroid gland and 1 other cell type or tissue"/>
</dbReference>
<feature type="region of interest" description="Disordered" evidence="2">
    <location>
        <begin position="401"/>
        <end position="457"/>
    </location>
</feature>
<feature type="compositionally biased region" description="Basic and acidic residues" evidence="2">
    <location>
        <begin position="363"/>
        <end position="376"/>
    </location>
</feature>
<organism evidence="5 6">
    <name type="scientific">Cavia porcellus</name>
    <name type="common">Guinea pig</name>
    <dbReference type="NCBI Taxonomy" id="10141"/>
    <lineage>
        <taxon>Eukaryota</taxon>
        <taxon>Metazoa</taxon>
        <taxon>Chordata</taxon>
        <taxon>Craniata</taxon>
        <taxon>Vertebrata</taxon>
        <taxon>Euteleostomi</taxon>
        <taxon>Mammalia</taxon>
        <taxon>Eutheria</taxon>
        <taxon>Euarchontoglires</taxon>
        <taxon>Glires</taxon>
        <taxon>Rodentia</taxon>
        <taxon>Hystricomorpha</taxon>
        <taxon>Caviidae</taxon>
        <taxon>Cavia</taxon>
    </lineage>
</organism>
<dbReference type="AlphaFoldDB" id="H0VE24"/>
<reference evidence="5" key="2">
    <citation type="submission" date="2025-08" db="UniProtKB">
        <authorList>
            <consortium name="Ensembl"/>
        </authorList>
    </citation>
    <scope>IDENTIFICATION</scope>
    <source>
        <strain evidence="5">2N</strain>
    </source>
</reference>
<keyword evidence="6" id="KW-1185">Reference proteome</keyword>
<dbReference type="InParanoid" id="H0VE24"/>
<keyword evidence="3" id="KW-0472">Membrane</keyword>
<feature type="domain" description="TNFR-Cys" evidence="4">
    <location>
        <begin position="100"/>
        <end position="144"/>
    </location>
</feature>
<dbReference type="HOGENOM" id="CLU_043282_0_0_1"/>
<evidence type="ECO:0000313" key="6">
    <source>
        <dbReference type="Proteomes" id="UP000005447"/>
    </source>
</evidence>
<dbReference type="PROSITE" id="PS00652">
    <property type="entry name" value="TNFR_NGFR_1"/>
    <property type="match status" value="1"/>
</dbReference>
<keyword evidence="3" id="KW-1133">Transmembrane helix</keyword>
<dbReference type="GO" id="GO:0004888">
    <property type="term" value="F:transmembrane signaling receptor activity"/>
    <property type="evidence" value="ECO:0007669"/>
    <property type="project" value="InterPro"/>
</dbReference>
<dbReference type="Ensembl" id="ENSCPOT00000009274.3">
    <property type="protein sequence ID" value="ENSCPOP00000008252.3"/>
    <property type="gene ID" value="ENSCPOG00000009191.4"/>
</dbReference>
<reference evidence="6" key="1">
    <citation type="journal article" date="2011" name="Nature">
        <title>A high-resolution map of human evolutionary constraint using 29 mammals.</title>
        <authorList>
            <person name="Lindblad-Toh K."/>
            <person name="Garber M."/>
            <person name="Zuk O."/>
            <person name="Lin M.F."/>
            <person name="Parker B.J."/>
            <person name="Washietl S."/>
            <person name="Kheradpour P."/>
            <person name="Ernst J."/>
            <person name="Jordan G."/>
            <person name="Mauceli E."/>
            <person name="Ward L.D."/>
            <person name="Lowe C.B."/>
            <person name="Holloway A.K."/>
            <person name="Clamp M."/>
            <person name="Gnerre S."/>
            <person name="Alfoldi J."/>
            <person name="Beal K."/>
            <person name="Chang J."/>
            <person name="Clawson H."/>
            <person name="Cuff J."/>
            <person name="Di Palma F."/>
            <person name="Fitzgerald S."/>
            <person name="Flicek P."/>
            <person name="Guttman M."/>
            <person name="Hubisz M.J."/>
            <person name="Jaffe D.B."/>
            <person name="Jungreis I."/>
            <person name="Kent W.J."/>
            <person name="Kostka D."/>
            <person name="Lara M."/>
            <person name="Martins A.L."/>
            <person name="Massingham T."/>
            <person name="Moltke I."/>
            <person name="Raney B.J."/>
            <person name="Rasmussen M.D."/>
            <person name="Robinson J."/>
            <person name="Stark A."/>
            <person name="Vilella A.J."/>
            <person name="Wen J."/>
            <person name="Xie X."/>
            <person name="Zody M.C."/>
            <person name="Baldwin J."/>
            <person name="Bloom T."/>
            <person name="Chin C.W."/>
            <person name="Heiman D."/>
            <person name="Nicol R."/>
            <person name="Nusbaum C."/>
            <person name="Young S."/>
            <person name="Wilkinson J."/>
            <person name="Worley K.C."/>
            <person name="Kovar C.L."/>
            <person name="Muzny D.M."/>
            <person name="Gibbs R.A."/>
            <person name="Cree A."/>
            <person name="Dihn H.H."/>
            <person name="Fowler G."/>
            <person name="Jhangiani S."/>
            <person name="Joshi V."/>
            <person name="Lee S."/>
            <person name="Lewis L.R."/>
            <person name="Nazareth L.V."/>
            <person name="Okwuonu G."/>
            <person name="Santibanez J."/>
            <person name="Warren W.C."/>
            <person name="Mardis E.R."/>
            <person name="Weinstock G.M."/>
            <person name="Wilson R.K."/>
            <person name="Delehaunty K."/>
            <person name="Dooling D."/>
            <person name="Fronik C."/>
            <person name="Fulton L."/>
            <person name="Fulton B."/>
            <person name="Graves T."/>
            <person name="Minx P."/>
            <person name="Sodergren E."/>
            <person name="Birney E."/>
            <person name="Margulies E.H."/>
            <person name="Herrero J."/>
            <person name="Green E.D."/>
            <person name="Haussler D."/>
            <person name="Siepel A."/>
            <person name="Goldman N."/>
            <person name="Pollard K.S."/>
            <person name="Pedersen J.S."/>
            <person name="Lander E.S."/>
            <person name="Kellis M."/>
        </authorList>
    </citation>
    <scope>NUCLEOTIDE SEQUENCE [LARGE SCALE GENOMIC DNA]</scope>
    <source>
        <strain evidence="6">2N</strain>
    </source>
</reference>
<sequence length="457" mass="48525">HTKATTSAGLLPFATDRALAPTCTGDPSRYYDRATGQCCYREGPSPTAQSCPQGPSDCRKKQCDPEHYVDESGYCLACVSCFGDLVEKVPCSWNSSRMCECRPGMFCKTSAAYSCARCQPHSPCSEEVTSDCPPAGTAERDTVCDWPSPGTSLDCDSGCRLPAPPAASLQVTCPCLWSPGEPRLLSTDSRVSPLPAGVVGGDTTLEPPALETHPGYSPPANSKAPASRLPLRLSCVVAARAPGLGRGAEHSGCPCVPGPVLFWVIMVLAVVLGSGSFVLCYRRACRARIRQKLHLCYPTQTVRPGLEPAGKCWVSPGLRAGHMPGTEALSVAGPQVVETCANVGAASPENLLLLDASPAGDEVSPRDPPEPRVSTEHTNNRIEKIYIMKADTVIVGSVKTELPEGRGPAVPELETDLEVDQASHYPEQETEPPLDSCGDVMFSVEEEGKEDPWLSAK</sequence>
<reference evidence="5" key="3">
    <citation type="submission" date="2025-09" db="UniProtKB">
        <authorList>
            <consortium name="Ensembl"/>
        </authorList>
    </citation>
    <scope>IDENTIFICATION</scope>
    <source>
        <strain evidence="5">2N</strain>
    </source>
</reference>
<dbReference type="OMA" id="CKACVTC"/>
<dbReference type="InterPro" id="IPR034002">
    <property type="entry name" value="TNFRSF8_N"/>
</dbReference>
<dbReference type="FunCoup" id="H0VE24">
    <property type="interactions" value="696"/>
</dbReference>
<dbReference type="InterPro" id="IPR052862">
    <property type="entry name" value="TNFR_superfamily_member_8"/>
</dbReference>
<feature type="repeat" description="TNFR-Cys" evidence="1">
    <location>
        <begin position="100"/>
        <end position="144"/>
    </location>
</feature>
<feature type="region of interest" description="Disordered" evidence="2">
    <location>
        <begin position="357"/>
        <end position="376"/>
    </location>
</feature>
<dbReference type="PANTHER" id="PTHR47497">
    <property type="entry name" value="TUMOR NECROSIS FACTOR RECEPTOR SUPERFAMILY MEMBER 8"/>
    <property type="match status" value="1"/>
</dbReference>
<feature type="transmembrane region" description="Helical" evidence="3">
    <location>
        <begin position="260"/>
        <end position="281"/>
    </location>
</feature>
<dbReference type="GO" id="GO:0007165">
    <property type="term" value="P:signal transduction"/>
    <property type="evidence" value="ECO:0007669"/>
    <property type="project" value="InterPro"/>
</dbReference>
<evidence type="ECO:0000259" key="4">
    <source>
        <dbReference type="PROSITE" id="PS50050"/>
    </source>
</evidence>
<dbReference type="STRING" id="10141.ENSCPOP00000008252"/>
<dbReference type="PRINTS" id="PR01923">
    <property type="entry name" value="TNFACTORR8"/>
</dbReference>
<dbReference type="InterPro" id="IPR020416">
    <property type="entry name" value="TNFR_8"/>
</dbReference>
<dbReference type="PROSITE" id="PS50050">
    <property type="entry name" value="TNFR_NGFR_2"/>
    <property type="match status" value="1"/>
</dbReference>